<reference evidence="2" key="1">
    <citation type="submission" date="2018-05" db="EMBL/GenBank/DDBJ databases">
        <authorList>
            <person name="Lanie J.A."/>
            <person name="Ng W.-L."/>
            <person name="Kazmierczak K.M."/>
            <person name="Andrzejewski T.M."/>
            <person name="Davidsen T.M."/>
            <person name="Wayne K.J."/>
            <person name="Tettelin H."/>
            <person name="Glass J.I."/>
            <person name="Rusch D."/>
            <person name="Podicherti R."/>
            <person name="Tsui H.-C.T."/>
            <person name="Winkler M.E."/>
        </authorList>
    </citation>
    <scope>NUCLEOTIDE SEQUENCE</scope>
</reference>
<evidence type="ECO:0000313" key="2">
    <source>
        <dbReference type="EMBL" id="SVA92056.1"/>
    </source>
</evidence>
<protein>
    <recommendedName>
        <fullName evidence="1">Aldehyde oxidase/xanthine dehydrogenase a/b hammerhead domain-containing protein</fullName>
    </recommendedName>
</protein>
<name>A0A381ZS45_9ZZZZ</name>
<dbReference type="InterPro" id="IPR036856">
    <property type="entry name" value="Ald_Oxase/Xan_DH_a/b_sf"/>
</dbReference>
<evidence type="ECO:0000259" key="1">
    <source>
        <dbReference type="SMART" id="SM01008"/>
    </source>
</evidence>
<feature type="domain" description="Aldehyde oxidase/xanthine dehydrogenase a/b hammerhead" evidence="1">
    <location>
        <begin position="2"/>
        <end position="69"/>
    </location>
</feature>
<organism evidence="2">
    <name type="scientific">marine metagenome</name>
    <dbReference type="NCBI Taxonomy" id="408172"/>
    <lineage>
        <taxon>unclassified sequences</taxon>
        <taxon>metagenomes</taxon>
        <taxon>ecological metagenomes</taxon>
    </lineage>
</organism>
<sequence>MDLPGVIKILTHEDIPGENQIGGIIPDEELFASIGVHFLGQPIALIIAESNQIAFEARKLVNINISEKEVIVDPREA</sequence>
<gene>
    <name evidence="2" type="ORF">METZ01_LOCUS144910</name>
</gene>
<dbReference type="SMART" id="SM01008">
    <property type="entry name" value="Ald_Xan_dh_C"/>
    <property type="match status" value="1"/>
</dbReference>
<dbReference type="InterPro" id="IPR016208">
    <property type="entry name" value="Ald_Oxase/xanthine_DH-like"/>
</dbReference>
<dbReference type="AlphaFoldDB" id="A0A381ZS45"/>
<dbReference type="InterPro" id="IPR000674">
    <property type="entry name" value="Ald_Oxase/Xan_DH_a/b"/>
</dbReference>
<dbReference type="Pfam" id="PF01315">
    <property type="entry name" value="Ald_Xan_dh_C"/>
    <property type="match status" value="1"/>
</dbReference>
<feature type="non-terminal residue" evidence="2">
    <location>
        <position position="77"/>
    </location>
</feature>
<dbReference type="EMBL" id="UINC01022443">
    <property type="protein sequence ID" value="SVA92056.1"/>
    <property type="molecule type" value="Genomic_DNA"/>
</dbReference>
<dbReference type="PANTHER" id="PTHR45444:SF3">
    <property type="entry name" value="XANTHINE DEHYDROGENASE"/>
    <property type="match status" value="1"/>
</dbReference>
<dbReference type="GO" id="GO:0016491">
    <property type="term" value="F:oxidoreductase activity"/>
    <property type="evidence" value="ECO:0007669"/>
    <property type="project" value="InterPro"/>
</dbReference>
<proteinExistence type="predicted"/>
<dbReference type="PANTHER" id="PTHR45444">
    <property type="entry name" value="XANTHINE DEHYDROGENASE"/>
    <property type="match status" value="1"/>
</dbReference>
<dbReference type="Gene3D" id="3.90.1170.50">
    <property type="entry name" value="Aldehyde oxidase/xanthine dehydrogenase, a/b hammerhead"/>
    <property type="match status" value="1"/>
</dbReference>
<dbReference type="GO" id="GO:0005506">
    <property type="term" value="F:iron ion binding"/>
    <property type="evidence" value="ECO:0007669"/>
    <property type="project" value="InterPro"/>
</dbReference>
<accession>A0A381ZS45</accession>
<dbReference type="SUPFAM" id="SSF54665">
    <property type="entry name" value="CO dehydrogenase molybdoprotein N-domain-like"/>
    <property type="match status" value="1"/>
</dbReference>